<dbReference type="EMBL" id="BHYK01000055">
    <property type="protein sequence ID" value="GCD13077.1"/>
    <property type="molecule type" value="Genomic_DNA"/>
</dbReference>
<accession>A0A401UU59</accession>
<dbReference type="Pfam" id="PF10987">
    <property type="entry name" value="DUF2806"/>
    <property type="match status" value="1"/>
</dbReference>
<comment type="caution">
    <text evidence="1">The sequence shown here is derived from an EMBL/GenBank/DDBJ whole genome shotgun (WGS) entry which is preliminary data.</text>
</comment>
<sequence length="326" mass="36719">MGEIDLLGIGKFATAAKEPILKLMELCECAIGKIYEPTHVVRMAKAHAEEIKLISAVSRENTDVPILYSKGDIEIDTTSGQELAIRTQTRLQLQELQKQQNIESVISHAYEELGTEETVSSEPVDTDWATRLFSIAGEVSNEDLQLLWGKVLSGEVKQPGSYSLRTLDRLRNLSKEEAELFSRIANCVFQYGSTFFVHTDKEILKSENIFYADILTLDGAGLVTTDYLTITIPVTQNTERNIIKFGSKLLFLKRNNEQVKEIKVSCYALTQAGVEIYSIIDKCFKENYLKDVATKLKEQNISITYNEIIKINADNSMNYEHTGTIL</sequence>
<protein>
    <recommendedName>
        <fullName evidence="3">DUF2806 domain-containing protein</fullName>
    </recommendedName>
</protein>
<proteinExistence type="predicted"/>
<reference evidence="1 2" key="1">
    <citation type="submission" date="2018-11" db="EMBL/GenBank/DDBJ databases">
        <title>Genome sequencing and assembly of Clostridium tagluense strain A121.</title>
        <authorList>
            <person name="Murakami T."/>
            <person name="Segawa T."/>
            <person name="Shcherbakova V.A."/>
            <person name="Mori H."/>
            <person name="Yoshimura Y."/>
        </authorList>
    </citation>
    <scope>NUCLEOTIDE SEQUENCE [LARGE SCALE GENOMIC DNA]</scope>
    <source>
        <strain evidence="1 2">A121</strain>
    </source>
</reference>
<evidence type="ECO:0008006" key="3">
    <source>
        <dbReference type="Google" id="ProtNLM"/>
    </source>
</evidence>
<gene>
    <name evidence="1" type="ORF">Ctaglu_47000</name>
</gene>
<organism evidence="1 2">
    <name type="scientific">Clostridium tagluense</name>
    <dbReference type="NCBI Taxonomy" id="360422"/>
    <lineage>
        <taxon>Bacteria</taxon>
        <taxon>Bacillati</taxon>
        <taxon>Bacillota</taxon>
        <taxon>Clostridia</taxon>
        <taxon>Eubacteriales</taxon>
        <taxon>Clostridiaceae</taxon>
        <taxon>Clostridium</taxon>
    </lineage>
</organism>
<dbReference type="InterPro" id="IPR021254">
    <property type="entry name" value="DUF2806"/>
</dbReference>
<name>A0A401UU59_9CLOT</name>
<evidence type="ECO:0000313" key="2">
    <source>
        <dbReference type="Proteomes" id="UP000287872"/>
    </source>
</evidence>
<evidence type="ECO:0000313" key="1">
    <source>
        <dbReference type="EMBL" id="GCD13077.1"/>
    </source>
</evidence>
<dbReference type="Proteomes" id="UP000287872">
    <property type="component" value="Unassembled WGS sequence"/>
</dbReference>
<keyword evidence="2" id="KW-1185">Reference proteome</keyword>
<dbReference type="RefSeq" id="WP_185732936.1">
    <property type="nucleotide sequence ID" value="NZ_BHYK01000055.1"/>
</dbReference>
<dbReference type="AlphaFoldDB" id="A0A401UU59"/>